<evidence type="ECO:0000256" key="1">
    <source>
        <dbReference type="ARBA" id="ARBA00022603"/>
    </source>
</evidence>
<comment type="pathway">
    <text evidence="5">Amino-acid biosynthesis; L-methionine biosynthesis via de novo pathway.</text>
</comment>
<dbReference type="InterPro" id="IPR051486">
    <property type="entry name" value="Hcy_S-methyltransferase"/>
</dbReference>
<gene>
    <name evidence="9" type="primary">LOC106742448</name>
</gene>
<dbReference type="RefSeq" id="XP_014470865.1">
    <property type="nucleotide sequence ID" value="XM_014615379.1"/>
</dbReference>
<dbReference type="PROSITE" id="PS50970">
    <property type="entry name" value="HCY"/>
    <property type="match status" value="1"/>
</dbReference>
<evidence type="ECO:0000256" key="6">
    <source>
        <dbReference type="PROSITE-ProRule" id="PRU00333"/>
    </source>
</evidence>
<dbReference type="Pfam" id="PF02574">
    <property type="entry name" value="S-methyl_trans"/>
    <property type="match status" value="1"/>
</dbReference>
<evidence type="ECO:0000313" key="8">
    <source>
        <dbReference type="Proteomes" id="UP000515204"/>
    </source>
</evidence>
<evidence type="ECO:0000256" key="4">
    <source>
        <dbReference type="ARBA" id="ARBA00022833"/>
    </source>
</evidence>
<dbReference type="GO" id="GO:0046872">
    <property type="term" value="F:metal ion binding"/>
    <property type="evidence" value="ECO:0007669"/>
    <property type="project" value="UniProtKB-KW"/>
</dbReference>
<evidence type="ECO:0000259" key="7">
    <source>
        <dbReference type="PROSITE" id="PS50970"/>
    </source>
</evidence>
<feature type="domain" description="Hcy-binding" evidence="7">
    <location>
        <begin position="1"/>
        <end position="315"/>
    </location>
</feature>
<reference evidence="9" key="1">
    <citation type="submission" date="2025-08" db="UniProtKB">
        <authorList>
            <consortium name="RefSeq"/>
        </authorList>
    </citation>
    <scope>IDENTIFICATION</scope>
</reference>
<dbReference type="AlphaFoldDB" id="A0A6P3WXW1"/>
<comment type="caution">
    <text evidence="6">Lacks conserved residue(s) required for the propagation of feature annotation.</text>
</comment>
<evidence type="ECO:0000256" key="3">
    <source>
        <dbReference type="ARBA" id="ARBA00022723"/>
    </source>
</evidence>
<keyword evidence="4" id="KW-0862">Zinc</keyword>
<dbReference type="Proteomes" id="UP000515204">
    <property type="component" value="Unplaced"/>
</dbReference>
<dbReference type="OrthoDB" id="261426at2759"/>
<dbReference type="PANTHER" id="PTHR46015:SF1">
    <property type="entry name" value="HOMOCYSTEINE S-METHYLTRANSFERASE-LIKE ISOFORM 1"/>
    <property type="match status" value="1"/>
</dbReference>
<dbReference type="GO" id="GO:0009086">
    <property type="term" value="P:methionine biosynthetic process"/>
    <property type="evidence" value="ECO:0007669"/>
    <property type="project" value="TreeGrafter"/>
</dbReference>
<keyword evidence="3" id="KW-0479">Metal-binding</keyword>
<dbReference type="Gene3D" id="3.20.20.330">
    <property type="entry name" value="Homocysteine-binding-like domain"/>
    <property type="match status" value="1"/>
</dbReference>
<name>A0A6P3WXW1_DINQU</name>
<dbReference type="InterPro" id="IPR036589">
    <property type="entry name" value="HCY_dom_sf"/>
</dbReference>
<accession>A0A6P3WXW1</accession>
<dbReference type="GO" id="GO:0008898">
    <property type="term" value="F:S-adenosylmethionine-homocysteine S-methyltransferase activity"/>
    <property type="evidence" value="ECO:0007669"/>
    <property type="project" value="TreeGrafter"/>
</dbReference>
<dbReference type="SUPFAM" id="SSF82282">
    <property type="entry name" value="Homocysteine S-methyltransferase"/>
    <property type="match status" value="1"/>
</dbReference>
<dbReference type="GeneID" id="106742448"/>
<evidence type="ECO:0000256" key="5">
    <source>
        <dbReference type="ARBA" id="ARBA00034478"/>
    </source>
</evidence>
<dbReference type="KEGG" id="dqu:106742448"/>
<keyword evidence="1" id="KW-0489">Methyltransferase</keyword>
<evidence type="ECO:0000256" key="2">
    <source>
        <dbReference type="ARBA" id="ARBA00022679"/>
    </source>
</evidence>
<organism evidence="8 9">
    <name type="scientific">Dinoponera quadriceps</name>
    <name type="common">South American ant</name>
    <dbReference type="NCBI Taxonomy" id="609295"/>
    <lineage>
        <taxon>Eukaryota</taxon>
        <taxon>Metazoa</taxon>
        <taxon>Ecdysozoa</taxon>
        <taxon>Arthropoda</taxon>
        <taxon>Hexapoda</taxon>
        <taxon>Insecta</taxon>
        <taxon>Pterygota</taxon>
        <taxon>Neoptera</taxon>
        <taxon>Endopterygota</taxon>
        <taxon>Hymenoptera</taxon>
        <taxon>Apocrita</taxon>
        <taxon>Aculeata</taxon>
        <taxon>Formicoidea</taxon>
        <taxon>Formicidae</taxon>
        <taxon>Ponerinae</taxon>
        <taxon>Ponerini</taxon>
        <taxon>Dinoponera</taxon>
    </lineage>
</organism>
<keyword evidence="8" id="KW-1185">Reference proteome</keyword>
<keyword evidence="2" id="KW-0808">Transferase</keyword>
<evidence type="ECO:0000313" key="9">
    <source>
        <dbReference type="RefSeq" id="XP_014470865.1"/>
    </source>
</evidence>
<protein>
    <submittedName>
        <fullName evidence="9">Homocysteine S-methyltransferase-like</fullName>
    </submittedName>
</protein>
<dbReference type="InterPro" id="IPR003726">
    <property type="entry name" value="HCY_dom"/>
</dbReference>
<dbReference type="GO" id="GO:0033528">
    <property type="term" value="P:S-methylmethionine cycle"/>
    <property type="evidence" value="ECO:0007669"/>
    <property type="project" value="TreeGrafter"/>
</dbReference>
<dbReference type="GO" id="GO:0032259">
    <property type="term" value="P:methylation"/>
    <property type="evidence" value="ECO:0007669"/>
    <property type="project" value="UniProtKB-KW"/>
</dbReference>
<dbReference type="PANTHER" id="PTHR46015">
    <property type="entry name" value="ZGC:172121"/>
    <property type="match status" value="1"/>
</dbReference>
<sequence length="343" mass="38451">MDRPMILDGDFGAELRHHFQQAQKFGKAFTLHALQADLFAVYKTHLAYLRAGAQIIRTNTYQASIGALKKHLDLDPSESLLKIHDAVRMAKQAVTTYDEEMGRDPSSEEYQLGRPLVAGSCGSYMVSTLDDISDKSNVSTDVTGQLSSYYLFSFHELRVQALLEAGVDLLAFESIPSLFEVTTITRVLKKYPNARAWITLYCLADTKLMDGNEFEKVATYCHDSLPNQIIAVGAECASPETIVSVMRSLNDRRYSKIVFLLCAHQRYLHTKVGSGKSNTALSHNYVQQWWDAGIRFIGGGTDTVAKDIKKVCKKVEGFNVANDRFFTSLMSLLYQNKENLSKM</sequence>
<proteinExistence type="predicted"/>